<dbReference type="EMBL" id="ML994610">
    <property type="protein sequence ID" value="KAF2195463.1"/>
    <property type="molecule type" value="Genomic_DNA"/>
</dbReference>
<reference evidence="1" key="1">
    <citation type="journal article" date="2020" name="Stud. Mycol.">
        <title>101 Dothideomycetes genomes: a test case for predicting lifestyles and emergence of pathogens.</title>
        <authorList>
            <person name="Haridas S."/>
            <person name="Albert R."/>
            <person name="Binder M."/>
            <person name="Bloem J."/>
            <person name="Labutti K."/>
            <person name="Salamov A."/>
            <person name="Andreopoulos B."/>
            <person name="Baker S."/>
            <person name="Barry K."/>
            <person name="Bills G."/>
            <person name="Bluhm B."/>
            <person name="Cannon C."/>
            <person name="Castanera R."/>
            <person name="Culley D."/>
            <person name="Daum C."/>
            <person name="Ezra D."/>
            <person name="Gonzalez J."/>
            <person name="Henrissat B."/>
            <person name="Kuo A."/>
            <person name="Liang C."/>
            <person name="Lipzen A."/>
            <person name="Lutzoni F."/>
            <person name="Magnuson J."/>
            <person name="Mondo S."/>
            <person name="Nolan M."/>
            <person name="Ohm R."/>
            <person name="Pangilinan J."/>
            <person name="Park H.-J."/>
            <person name="Ramirez L."/>
            <person name="Alfaro M."/>
            <person name="Sun H."/>
            <person name="Tritt A."/>
            <person name="Yoshinaga Y."/>
            <person name="Zwiers L.-H."/>
            <person name="Turgeon B."/>
            <person name="Goodwin S."/>
            <person name="Spatafora J."/>
            <person name="Crous P."/>
            <person name="Grigoriev I."/>
        </authorList>
    </citation>
    <scope>NUCLEOTIDE SEQUENCE</scope>
    <source>
        <strain evidence="1">CBS 207.26</strain>
    </source>
</reference>
<keyword evidence="2" id="KW-1185">Reference proteome</keyword>
<proteinExistence type="predicted"/>
<protein>
    <submittedName>
        <fullName evidence="1">Uncharacterized protein</fullName>
    </submittedName>
</protein>
<evidence type="ECO:0000313" key="1">
    <source>
        <dbReference type="EMBL" id="KAF2195463.1"/>
    </source>
</evidence>
<name>A0A6A6EWY1_9PEZI</name>
<sequence length="95" mass="11203">MCAARQNSNIFHRAIHSRQRYLKENGVMNLIDFFSRLNHKIVAADIHSNAISGKTKDLVHDRTMLKEWLVWRVEYMRGEIEVDLEVFLAFNCDPQ</sequence>
<dbReference type="AlphaFoldDB" id="A0A6A6EWY1"/>
<accession>A0A6A6EWY1</accession>
<evidence type="ECO:0000313" key="2">
    <source>
        <dbReference type="Proteomes" id="UP000800200"/>
    </source>
</evidence>
<dbReference type="OrthoDB" id="3763563at2759"/>
<gene>
    <name evidence="1" type="ORF">K469DRAFT_12799</name>
</gene>
<organism evidence="1 2">
    <name type="scientific">Zopfia rhizophila CBS 207.26</name>
    <dbReference type="NCBI Taxonomy" id="1314779"/>
    <lineage>
        <taxon>Eukaryota</taxon>
        <taxon>Fungi</taxon>
        <taxon>Dikarya</taxon>
        <taxon>Ascomycota</taxon>
        <taxon>Pezizomycotina</taxon>
        <taxon>Dothideomycetes</taxon>
        <taxon>Dothideomycetes incertae sedis</taxon>
        <taxon>Zopfiaceae</taxon>
        <taxon>Zopfia</taxon>
    </lineage>
</organism>
<dbReference type="Proteomes" id="UP000800200">
    <property type="component" value="Unassembled WGS sequence"/>
</dbReference>